<reference evidence="2 3" key="1">
    <citation type="submission" date="2020-04" db="EMBL/GenBank/DDBJ databases">
        <authorList>
            <person name="Wallbank WR R."/>
            <person name="Pardo Diaz C."/>
            <person name="Kozak K."/>
            <person name="Martin S."/>
            <person name="Jiggins C."/>
            <person name="Moest M."/>
            <person name="Warren A I."/>
            <person name="Byers J.R.P. K."/>
            <person name="Montejo-Kovacevich G."/>
            <person name="Yen C E."/>
        </authorList>
    </citation>
    <scope>NUCLEOTIDE SEQUENCE [LARGE SCALE GENOMIC DNA]</scope>
</reference>
<protein>
    <submittedName>
        <fullName evidence="2">Uncharacterized protein</fullName>
    </submittedName>
</protein>
<organism evidence="2 3">
    <name type="scientific">Arctia plantaginis</name>
    <name type="common">Wood tiger moth</name>
    <name type="synonym">Phalaena plantaginis</name>
    <dbReference type="NCBI Taxonomy" id="874455"/>
    <lineage>
        <taxon>Eukaryota</taxon>
        <taxon>Metazoa</taxon>
        <taxon>Ecdysozoa</taxon>
        <taxon>Arthropoda</taxon>
        <taxon>Hexapoda</taxon>
        <taxon>Insecta</taxon>
        <taxon>Pterygota</taxon>
        <taxon>Neoptera</taxon>
        <taxon>Endopterygota</taxon>
        <taxon>Lepidoptera</taxon>
        <taxon>Glossata</taxon>
        <taxon>Ditrysia</taxon>
        <taxon>Noctuoidea</taxon>
        <taxon>Erebidae</taxon>
        <taxon>Arctiinae</taxon>
        <taxon>Arctia</taxon>
    </lineage>
</organism>
<keyword evidence="3" id="KW-1185">Reference proteome</keyword>
<evidence type="ECO:0000256" key="1">
    <source>
        <dbReference type="SAM" id="SignalP"/>
    </source>
</evidence>
<comment type="caution">
    <text evidence="2">The sequence shown here is derived from an EMBL/GenBank/DDBJ whole genome shotgun (WGS) entry which is preliminary data.</text>
</comment>
<dbReference type="Proteomes" id="UP000494106">
    <property type="component" value="Unassembled WGS sequence"/>
</dbReference>
<dbReference type="Gene3D" id="1.10.2080.10">
    <property type="entry name" value="Insect odorant-binding protein A10/Ejaculatory bulb-specific protein 3"/>
    <property type="match status" value="1"/>
</dbReference>
<dbReference type="SUPFAM" id="SSF100910">
    <property type="entry name" value="Chemosensory protein Csp2"/>
    <property type="match status" value="1"/>
</dbReference>
<dbReference type="AlphaFoldDB" id="A0A8S1BJG4"/>
<gene>
    <name evidence="2" type="ORF">APLA_LOCUS15870</name>
</gene>
<dbReference type="PANTHER" id="PTHR11257:SF13">
    <property type="entry name" value="GEO07322P1"/>
    <property type="match status" value="1"/>
</dbReference>
<sequence>MKLLLVVVVITFSCVIAEYTSRYDEVKLDEVLSNKRLLNGYMKCALDKGPCTPEGKELKCMYIDMKSNVKVYIVDALKSGCEKCTDRHRKSIKKVIKHLVKNEPEYWQQAVDKYDPDKKYTHTYEKELKNW</sequence>
<dbReference type="InterPro" id="IPR036682">
    <property type="entry name" value="OS_D_A10/PebIII_sf"/>
</dbReference>
<accession>A0A8S1BJG4</accession>
<evidence type="ECO:0000313" key="3">
    <source>
        <dbReference type="Proteomes" id="UP000494106"/>
    </source>
</evidence>
<dbReference type="EMBL" id="CADEBC010000590">
    <property type="protein sequence ID" value="CAB3257280.1"/>
    <property type="molecule type" value="Genomic_DNA"/>
</dbReference>
<dbReference type="Pfam" id="PF03392">
    <property type="entry name" value="OS-D"/>
    <property type="match status" value="1"/>
</dbReference>
<dbReference type="OrthoDB" id="6625994at2759"/>
<dbReference type="PANTHER" id="PTHR11257">
    <property type="entry name" value="CHEMOSENSORY PROTEIN-RELATED"/>
    <property type="match status" value="1"/>
</dbReference>
<feature type="signal peptide" evidence="1">
    <location>
        <begin position="1"/>
        <end position="17"/>
    </location>
</feature>
<feature type="chain" id="PRO_5035849172" evidence="1">
    <location>
        <begin position="18"/>
        <end position="131"/>
    </location>
</feature>
<evidence type="ECO:0000313" key="2">
    <source>
        <dbReference type="EMBL" id="CAB3257280.1"/>
    </source>
</evidence>
<keyword evidence="1" id="KW-0732">Signal</keyword>
<dbReference type="InterPro" id="IPR005055">
    <property type="entry name" value="A10/PebIII"/>
</dbReference>
<name>A0A8S1BJG4_ARCPL</name>
<proteinExistence type="predicted"/>